<proteinExistence type="predicted"/>
<keyword evidence="6" id="KW-0808">Transferase</keyword>
<dbReference type="SUPFAM" id="SSF158472">
    <property type="entry name" value="HAMP domain-like"/>
    <property type="match status" value="1"/>
</dbReference>
<evidence type="ECO:0000256" key="8">
    <source>
        <dbReference type="ARBA" id="ARBA00022741"/>
    </source>
</evidence>
<evidence type="ECO:0000256" key="14">
    <source>
        <dbReference type="SAM" id="Phobius"/>
    </source>
</evidence>
<dbReference type="Proteomes" id="UP001469365">
    <property type="component" value="Unassembled WGS sequence"/>
</dbReference>
<evidence type="ECO:0000256" key="13">
    <source>
        <dbReference type="ARBA" id="ARBA00023136"/>
    </source>
</evidence>
<dbReference type="InterPro" id="IPR003594">
    <property type="entry name" value="HATPase_dom"/>
</dbReference>
<name>A0ABU9DNN5_9BACL</name>
<dbReference type="Pfam" id="PF02518">
    <property type="entry name" value="HATPase_c"/>
    <property type="match status" value="1"/>
</dbReference>
<keyword evidence="18" id="KW-1185">Reference proteome</keyword>
<comment type="caution">
    <text evidence="17">The sequence shown here is derived from an EMBL/GenBank/DDBJ whole genome shotgun (WGS) entry which is preliminary data.</text>
</comment>
<keyword evidence="11 14" id="KW-1133">Transmembrane helix</keyword>
<dbReference type="CDD" id="cd06225">
    <property type="entry name" value="HAMP"/>
    <property type="match status" value="1"/>
</dbReference>
<feature type="transmembrane region" description="Helical" evidence="14">
    <location>
        <begin position="317"/>
        <end position="342"/>
    </location>
</feature>
<dbReference type="Gene3D" id="6.10.340.10">
    <property type="match status" value="1"/>
</dbReference>
<dbReference type="InterPro" id="IPR003660">
    <property type="entry name" value="HAMP_dom"/>
</dbReference>
<dbReference type="InterPro" id="IPR005467">
    <property type="entry name" value="His_kinase_dom"/>
</dbReference>
<dbReference type="PANTHER" id="PTHR34220">
    <property type="entry name" value="SENSOR HISTIDINE KINASE YPDA"/>
    <property type="match status" value="1"/>
</dbReference>
<evidence type="ECO:0000256" key="9">
    <source>
        <dbReference type="ARBA" id="ARBA00022777"/>
    </source>
</evidence>
<dbReference type="EC" id="2.7.13.3" evidence="3"/>
<organism evidence="17 18">
    <name type="scientific">Paenibacillus filicis</name>
    <dbReference type="NCBI Taxonomy" id="669464"/>
    <lineage>
        <taxon>Bacteria</taxon>
        <taxon>Bacillati</taxon>
        <taxon>Bacillota</taxon>
        <taxon>Bacilli</taxon>
        <taxon>Bacillales</taxon>
        <taxon>Paenibacillaceae</taxon>
        <taxon>Paenibacillus</taxon>
    </lineage>
</organism>
<dbReference type="InterPro" id="IPR050640">
    <property type="entry name" value="Bact_2-comp_sensor_kinase"/>
</dbReference>
<feature type="domain" description="HAMP" evidence="16">
    <location>
        <begin position="339"/>
        <end position="391"/>
    </location>
</feature>
<dbReference type="RefSeq" id="WP_341417622.1">
    <property type="nucleotide sequence ID" value="NZ_JBBPCC010000015.1"/>
</dbReference>
<dbReference type="Gene3D" id="3.30.565.10">
    <property type="entry name" value="Histidine kinase-like ATPase, C-terminal domain"/>
    <property type="match status" value="1"/>
</dbReference>
<evidence type="ECO:0000256" key="2">
    <source>
        <dbReference type="ARBA" id="ARBA00004651"/>
    </source>
</evidence>
<evidence type="ECO:0000259" key="15">
    <source>
        <dbReference type="PROSITE" id="PS50109"/>
    </source>
</evidence>
<keyword evidence="7 14" id="KW-0812">Transmembrane</keyword>
<dbReference type="EMBL" id="JBBPCC010000015">
    <property type="protein sequence ID" value="MEK8130480.1"/>
    <property type="molecule type" value="Genomic_DNA"/>
</dbReference>
<evidence type="ECO:0000256" key="4">
    <source>
        <dbReference type="ARBA" id="ARBA00022475"/>
    </source>
</evidence>
<reference evidence="17 18" key="1">
    <citation type="submission" date="2024-04" db="EMBL/GenBank/DDBJ databases">
        <title>draft genome sequnece of Paenibacillus filicis.</title>
        <authorList>
            <person name="Kim D.-U."/>
        </authorList>
    </citation>
    <scope>NUCLEOTIDE SEQUENCE [LARGE SCALE GENOMIC DNA]</scope>
    <source>
        <strain evidence="17 18">KACC14197</strain>
    </source>
</reference>
<keyword evidence="4" id="KW-1003">Cell membrane</keyword>
<dbReference type="InterPro" id="IPR004358">
    <property type="entry name" value="Sig_transdc_His_kin-like_C"/>
</dbReference>
<evidence type="ECO:0000256" key="5">
    <source>
        <dbReference type="ARBA" id="ARBA00022553"/>
    </source>
</evidence>
<gene>
    <name evidence="17" type="ORF">WMW72_21460</name>
</gene>
<evidence type="ECO:0000256" key="11">
    <source>
        <dbReference type="ARBA" id="ARBA00022989"/>
    </source>
</evidence>
<dbReference type="PANTHER" id="PTHR34220:SF11">
    <property type="entry name" value="SENSOR PROTEIN KINASE HPTS"/>
    <property type="match status" value="1"/>
</dbReference>
<evidence type="ECO:0000256" key="10">
    <source>
        <dbReference type="ARBA" id="ARBA00022840"/>
    </source>
</evidence>
<dbReference type="Pfam" id="PF00672">
    <property type="entry name" value="HAMP"/>
    <property type="match status" value="1"/>
</dbReference>
<accession>A0ABU9DNN5</accession>
<evidence type="ECO:0000256" key="6">
    <source>
        <dbReference type="ARBA" id="ARBA00022679"/>
    </source>
</evidence>
<dbReference type="SMART" id="SM00387">
    <property type="entry name" value="HATPase_c"/>
    <property type="match status" value="1"/>
</dbReference>
<dbReference type="Pfam" id="PF06580">
    <property type="entry name" value="His_kinase"/>
    <property type="match status" value="1"/>
</dbReference>
<evidence type="ECO:0000256" key="7">
    <source>
        <dbReference type="ARBA" id="ARBA00022692"/>
    </source>
</evidence>
<protein>
    <recommendedName>
        <fullName evidence="3">histidine kinase</fullName>
        <ecNumber evidence="3">2.7.13.3</ecNumber>
    </recommendedName>
</protein>
<evidence type="ECO:0000313" key="18">
    <source>
        <dbReference type="Proteomes" id="UP001469365"/>
    </source>
</evidence>
<feature type="domain" description="Histidine kinase" evidence="15">
    <location>
        <begin position="498"/>
        <end position="632"/>
    </location>
</feature>
<dbReference type="PRINTS" id="PR00344">
    <property type="entry name" value="BCTRLSENSOR"/>
</dbReference>
<keyword evidence="5" id="KW-0597">Phosphoprotein</keyword>
<dbReference type="PROSITE" id="PS50885">
    <property type="entry name" value="HAMP"/>
    <property type="match status" value="1"/>
</dbReference>
<comment type="catalytic activity">
    <reaction evidence="1">
        <text>ATP + protein L-histidine = ADP + protein N-phospho-L-histidine.</text>
        <dbReference type="EC" id="2.7.13.3"/>
    </reaction>
</comment>
<dbReference type="SUPFAM" id="SSF55874">
    <property type="entry name" value="ATPase domain of HSP90 chaperone/DNA topoisomerase II/histidine kinase"/>
    <property type="match status" value="1"/>
</dbReference>
<evidence type="ECO:0000256" key="12">
    <source>
        <dbReference type="ARBA" id="ARBA00023012"/>
    </source>
</evidence>
<keyword evidence="8" id="KW-0547">Nucleotide-binding</keyword>
<keyword evidence="13 14" id="KW-0472">Membrane</keyword>
<evidence type="ECO:0000256" key="3">
    <source>
        <dbReference type="ARBA" id="ARBA00012438"/>
    </source>
</evidence>
<evidence type="ECO:0000259" key="16">
    <source>
        <dbReference type="PROSITE" id="PS50885"/>
    </source>
</evidence>
<evidence type="ECO:0000313" key="17">
    <source>
        <dbReference type="EMBL" id="MEK8130480.1"/>
    </source>
</evidence>
<evidence type="ECO:0000256" key="1">
    <source>
        <dbReference type="ARBA" id="ARBA00000085"/>
    </source>
</evidence>
<keyword evidence="9 17" id="KW-0418">Kinase</keyword>
<dbReference type="SMART" id="SM00304">
    <property type="entry name" value="HAMP"/>
    <property type="match status" value="1"/>
</dbReference>
<keyword evidence="12" id="KW-0902">Two-component regulatory system</keyword>
<dbReference type="PROSITE" id="PS50109">
    <property type="entry name" value="HIS_KIN"/>
    <property type="match status" value="1"/>
</dbReference>
<sequence>MRKLIVSAKRSIDGLFGQLSIQAKLILTYVLVILIPTIVFSSYLLGANYRGNITSIINKNAYFLGTEKNNILNNMEGMERTAQLTLADRDVLNYLLNNYDISAEELFNFNAGPYNNLQHILYNNPNISNLRVFTDNKFAHEIWPIIFKESRIAGEEWVKKYKAQSEPSWWTIYTGADHPLVTESPENSRNYTFVSLIQEIKYPLDRHLGLLQVNMKSDVFFSKIYGNLQDHSSQLMVIDRESLLYYNGTSLFYEKITPEEIKREFMQKTRGDEGSFQFSHNGIPYLCVYTNLDRLDSHLLTVVSLESSYNDMNKTRLAIIGSTLLLVIILSIITYKLLSVILKRLHLLRESMKKVRQGDFNVEIPHLGGDEVGELGSQFRQMLKKMNELIIVAVNKQAISQEAELNSLRNQIDAHFLYNTLENLKMMAEIEGQLVISDTLTSLGGMMRYNLHWTHHYVHLYEEIQHIQNYISIMNIRYSGRLDLRIKLSERLQQQEILKMSLQPIVENALKHGMNSSRIRKRSLIIEISAYEREGFIYIVIRDNGAGIPDKRLQEINDLFDQDSMTADASMGGGSGYEIIGKRDRSVHAGSGIGLRNVNLRIRLHYGQGSGVRMASIEGEYTEVTIKIPYLILSGGMAE</sequence>
<feature type="transmembrane region" description="Helical" evidence="14">
    <location>
        <begin position="21"/>
        <end position="45"/>
    </location>
</feature>
<comment type="subcellular location">
    <subcellularLocation>
        <location evidence="2">Cell membrane</location>
        <topology evidence="2">Multi-pass membrane protein</topology>
    </subcellularLocation>
</comment>
<dbReference type="GO" id="GO:0016301">
    <property type="term" value="F:kinase activity"/>
    <property type="evidence" value="ECO:0007669"/>
    <property type="project" value="UniProtKB-KW"/>
</dbReference>
<dbReference type="InterPro" id="IPR010559">
    <property type="entry name" value="Sig_transdc_His_kin_internal"/>
</dbReference>
<keyword evidence="10" id="KW-0067">ATP-binding</keyword>
<dbReference type="InterPro" id="IPR036890">
    <property type="entry name" value="HATPase_C_sf"/>
</dbReference>